<feature type="compositionally biased region" description="Basic and acidic residues" evidence="1">
    <location>
        <begin position="30"/>
        <end position="47"/>
    </location>
</feature>
<feature type="compositionally biased region" description="Basic and acidic residues" evidence="1">
    <location>
        <begin position="1"/>
        <end position="17"/>
    </location>
</feature>
<accession>A0A8H6K1T7</accession>
<feature type="region of interest" description="Disordered" evidence="1">
    <location>
        <begin position="74"/>
        <end position="96"/>
    </location>
</feature>
<dbReference type="Proteomes" id="UP000639643">
    <property type="component" value="Unassembled WGS sequence"/>
</dbReference>
<sequence length="96" mass="11182">METERHEFPREKEARQDKSKRRRAQQQDKTGSRKQEREQEQGQKEQVPRPIVCCGRRQAQARLVCGVVLLDGGRWHGDSGQTDESEIVTRTRMGVH</sequence>
<evidence type="ECO:0000313" key="3">
    <source>
        <dbReference type="Proteomes" id="UP000639643"/>
    </source>
</evidence>
<feature type="region of interest" description="Disordered" evidence="1">
    <location>
        <begin position="1"/>
        <end position="49"/>
    </location>
</feature>
<proteinExistence type="predicted"/>
<protein>
    <submittedName>
        <fullName evidence="2">Uncharacterized protein</fullName>
    </submittedName>
</protein>
<organism evidence="2 3">
    <name type="scientific">Colletotrichum musicola</name>
    <dbReference type="NCBI Taxonomy" id="2175873"/>
    <lineage>
        <taxon>Eukaryota</taxon>
        <taxon>Fungi</taxon>
        <taxon>Dikarya</taxon>
        <taxon>Ascomycota</taxon>
        <taxon>Pezizomycotina</taxon>
        <taxon>Sordariomycetes</taxon>
        <taxon>Hypocreomycetidae</taxon>
        <taxon>Glomerellales</taxon>
        <taxon>Glomerellaceae</taxon>
        <taxon>Colletotrichum</taxon>
        <taxon>Colletotrichum orchidearum species complex</taxon>
    </lineage>
</organism>
<reference evidence="2" key="1">
    <citation type="journal article" date="2020" name="Phytopathology">
        <title>Genome Sequence Resources of Colletotrichum truncatum, C. plurivorum, C. musicola, and C. sojae: Four Species Pathogenic to Soybean (Glycine max).</title>
        <authorList>
            <person name="Rogerio F."/>
            <person name="Boufleur T.R."/>
            <person name="Ciampi-Guillardi M."/>
            <person name="Sukno S.A."/>
            <person name="Thon M.R."/>
            <person name="Massola Junior N.S."/>
            <person name="Baroncelli R."/>
        </authorList>
    </citation>
    <scope>NUCLEOTIDE SEQUENCE</scope>
    <source>
        <strain evidence="2">LFN0074</strain>
    </source>
</reference>
<keyword evidence="3" id="KW-1185">Reference proteome</keyword>
<name>A0A8H6K1T7_9PEZI</name>
<dbReference type="AlphaFoldDB" id="A0A8H6K1T7"/>
<gene>
    <name evidence="2" type="ORF">CMUS01_10797</name>
</gene>
<comment type="caution">
    <text evidence="2">The sequence shown here is derived from an EMBL/GenBank/DDBJ whole genome shotgun (WGS) entry which is preliminary data.</text>
</comment>
<evidence type="ECO:0000313" key="2">
    <source>
        <dbReference type="EMBL" id="KAF6823195.1"/>
    </source>
</evidence>
<evidence type="ECO:0000256" key="1">
    <source>
        <dbReference type="SAM" id="MobiDB-lite"/>
    </source>
</evidence>
<dbReference type="EMBL" id="WIGM01000513">
    <property type="protein sequence ID" value="KAF6823195.1"/>
    <property type="molecule type" value="Genomic_DNA"/>
</dbReference>